<dbReference type="EMBL" id="JAUZMY010000026">
    <property type="protein sequence ID" value="MEE2040109.1"/>
    <property type="molecule type" value="Genomic_DNA"/>
</dbReference>
<dbReference type="Proteomes" id="UP001356095">
    <property type="component" value="Unassembled WGS sequence"/>
</dbReference>
<reference evidence="1 2" key="1">
    <citation type="submission" date="2023-08" db="EMBL/GenBank/DDBJ databases">
        <authorList>
            <person name="Girao M."/>
            <person name="Carvalho M.F."/>
        </authorList>
    </citation>
    <scope>NUCLEOTIDE SEQUENCE [LARGE SCALE GENOMIC DNA]</scope>
    <source>
        <strain evidence="1 2">CT-R113</strain>
    </source>
</reference>
<evidence type="ECO:0008006" key="3">
    <source>
        <dbReference type="Google" id="ProtNLM"/>
    </source>
</evidence>
<comment type="caution">
    <text evidence="1">The sequence shown here is derived from an EMBL/GenBank/DDBJ whole genome shotgun (WGS) entry which is preliminary data.</text>
</comment>
<organism evidence="1 2">
    <name type="scientific">Nocardiopsis codii</name>
    <dbReference type="NCBI Taxonomy" id="3065942"/>
    <lineage>
        <taxon>Bacteria</taxon>
        <taxon>Bacillati</taxon>
        <taxon>Actinomycetota</taxon>
        <taxon>Actinomycetes</taxon>
        <taxon>Streptosporangiales</taxon>
        <taxon>Nocardiopsidaceae</taxon>
        <taxon>Nocardiopsis</taxon>
    </lineage>
</organism>
<gene>
    <name evidence="1" type="ORF">Q8791_23100</name>
</gene>
<protein>
    <recommendedName>
        <fullName evidence="3">Helix-turn-helix domain-containing protein</fullName>
    </recommendedName>
</protein>
<accession>A0ABU7KDX1</accession>
<sequence>MTRRNRRPAADHPDLMAVLGLDTPPAEGMVDARPAREHARRLLDAKWGTRSIALRAQVSRHTVQALVKGRTTRDAPTRQVRPSTAARILEISLEEVPPCRPKHS</sequence>
<dbReference type="RefSeq" id="WP_330093878.1">
    <property type="nucleotide sequence ID" value="NZ_JAUZMY010000026.1"/>
</dbReference>
<keyword evidence="2" id="KW-1185">Reference proteome</keyword>
<evidence type="ECO:0000313" key="2">
    <source>
        <dbReference type="Proteomes" id="UP001356095"/>
    </source>
</evidence>
<name>A0ABU7KDX1_9ACTN</name>
<proteinExistence type="predicted"/>
<evidence type="ECO:0000313" key="1">
    <source>
        <dbReference type="EMBL" id="MEE2040109.1"/>
    </source>
</evidence>